<dbReference type="HOGENOM" id="CLU_2816252_0_0_1"/>
<dbReference type="EnsemblPlants" id="AES87666">
    <property type="protein sequence ID" value="AES87666"/>
    <property type="gene ID" value="MTR_4g031810"/>
</dbReference>
<dbReference type="Proteomes" id="UP000002051">
    <property type="component" value="Chromosome 4"/>
</dbReference>
<sequence length="67" mass="8000">MTTEIPLDHHTKLLTMHYPQFEDEKMEGTPYASVVGSTMYDMVCCRSDLRKLLLRKLHRKIIWWMSS</sequence>
<accession>G7JM24</accession>
<reference evidence="2" key="3">
    <citation type="submission" date="2015-04" db="UniProtKB">
        <authorList>
            <consortium name="EnsemblPlants"/>
        </authorList>
    </citation>
    <scope>IDENTIFICATION</scope>
    <source>
        <strain evidence="2">cv. Jemalong A17</strain>
    </source>
</reference>
<proteinExistence type="predicted"/>
<evidence type="ECO:0000313" key="3">
    <source>
        <dbReference type="Proteomes" id="UP000002051"/>
    </source>
</evidence>
<keyword evidence="3" id="KW-1185">Reference proteome</keyword>
<dbReference type="AlphaFoldDB" id="G7JM24"/>
<name>G7JM24_MEDTR</name>
<gene>
    <name evidence="1" type="ordered locus">MTR_4g031810</name>
</gene>
<protein>
    <submittedName>
        <fullName evidence="1 2">Uncharacterized protein</fullName>
    </submittedName>
</protein>
<reference evidence="1 3" key="2">
    <citation type="journal article" date="2014" name="BMC Genomics">
        <title>An improved genome release (version Mt4.0) for the model legume Medicago truncatula.</title>
        <authorList>
            <person name="Tang H."/>
            <person name="Krishnakumar V."/>
            <person name="Bidwell S."/>
            <person name="Rosen B."/>
            <person name="Chan A."/>
            <person name="Zhou S."/>
            <person name="Gentzbittel L."/>
            <person name="Childs K.L."/>
            <person name="Yandell M."/>
            <person name="Gundlach H."/>
            <person name="Mayer K.F."/>
            <person name="Schwartz D.C."/>
            <person name="Town C.D."/>
        </authorList>
    </citation>
    <scope>GENOME REANNOTATION</scope>
    <source>
        <strain evidence="2 3">cv. Jemalong A17</strain>
    </source>
</reference>
<dbReference type="EMBL" id="CM001220">
    <property type="protein sequence ID" value="AES87666.1"/>
    <property type="molecule type" value="Genomic_DNA"/>
</dbReference>
<evidence type="ECO:0000313" key="1">
    <source>
        <dbReference type="EMBL" id="AES87666.1"/>
    </source>
</evidence>
<evidence type="ECO:0000313" key="2">
    <source>
        <dbReference type="EnsemblPlants" id="AES87666"/>
    </source>
</evidence>
<dbReference type="PaxDb" id="3880-AES87666"/>
<organism evidence="1 3">
    <name type="scientific">Medicago truncatula</name>
    <name type="common">Barrel medic</name>
    <name type="synonym">Medicago tribuloides</name>
    <dbReference type="NCBI Taxonomy" id="3880"/>
    <lineage>
        <taxon>Eukaryota</taxon>
        <taxon>Viridiplantae</taxon>
        <taxon>Streptophyta</taxon>
        <taxon>Embryophyta</taxon>
        <taxon>Tracheophyta</taxon>
        <taxon>Spermatophyta</taxon>
        <taxon>Magnoliopsida</taxon>
        <taxon>eudicotyledons</taxon>
        <taxon>Gunneridae</taxon>
        <taxon>Pentapetalae</taxon>
        <taxon>rosids</taxon>
        <taxon>fabids</taxon>
        <taxon>Fabales</taxon>
        <taxon>Fabaceae</taxon>
        <taxon>Papilionoideae</taxon>
        <taxon>50 kb inversion clade</taxon>
        <taxon>NPAAA clade</taxon>
        <taxon>Hologalegina</taxon>
        <taxon>IRL clade</taxon>
        <taxon>Trifolieae</taxon>
        <taxon>Medicago</taxon>
    </lineage>
</organism>
<reference evidence="1 3" key="1">
    <citation type="journal article" date="2011" name="Nature">
        <title>The Medicago genome provides insight into the evolution of rhizobial symbioses.</title>
        <authorList>
            <person name="Young N.D."/>
            <person name="Debelle F."/>
            <person name="Oldroyd G.E."/>
            <person name="Geurts R."/>
            <person name="Cannon S.B."/>
            <person name="Udvardi M.K."/>
            <person name="Benedito V.A."/>
            <person name="Mayer K.F."/>
            <person name="Gouzy J."/>
            <person name="Schoof H."/>
            <person name="Van de Peer Y."/>
            <person name="Proost S."/>
            <person name="Cook D.R."/>
            <person name="Meyers B.C."/>
            <person name="Spannagl M."/>
            <person name="Cheung F."/>
            <person name="De Mita S."/>
            <person name="Krishnakumar V."/>
            <person name="Gundlach H."/>
            <person name="Zhou S."/>
            <person name="Mudge J."/>
            <person name="Bharti A.K."/>
            <person name="Murray J.D."/>
            <person name="Naoumkina M.A."/>
            <person name="Rosen B."/>
            <person name="Silverstein K.A."/>
            <person name="Tang H."/>
            <person name="Rombauts S."/>
            <person name="Zhao P.X."/>
            <person name="Zhou P."/>
            <person name="Barbe V."/>
            <person name="Bardou P."/>
            <person name="Bechner M."/>
            <person name="Bellec A."/>
            <person name="Berger A."/>
            <person name="Berges H."/>
            <person name="Bidwell S."/>
            <person name="Bisseling T."/>
            <person name="Choisne N."/>
            <person name="Couloux A."/>
            <person name="Denny R."/>
            <person name="Deshpande S."/>
            <person name="Dai X."/>
            <person name="Doyle J.J."/>
            <person name="Dudez A.M."/>
            <person name="Farmer A.D."/>
            <person name="Fouteau S."/>
            <person name="Franken C."/>
            <person name="Gibelin C."/>
            <person name="Gish J."/>
            <person name="Goldstein S."/>
            <person name="Gonzalez A.J."/>
            <person name="Green P.J."/>
            <person name="Hallab A."/>
            <person name="Hartog M."/>
            <person name="Hua A."/>
            <person name="Humphray S.J."/>
            <person name="Jeong D.H."/>
            <person name="Jing Y."/>
            <person name="Jocker A."/>
            <person name="Kenton S.M."/>
            <person name="Kim D.J."/>
            <person name="Klee K."/>
            <person name="Lai H."/>
            <person name="Lang C."/>
            <person name="Lin S."/>
            <person name="Macmil S.L."/>
            <person name="Magdelenat G."/>
            <person name="Matthews L."/>
            <person name="McCorrison J."/>
            <person name="Monaghan E.L."/>
            <person name="Mun J.H."/>
            <person name="Najar F.Z."/>
            <person name="Nicholson C."/>
            <person name="Noirot C."/>
            <person name="O'Bleness M."/>
            <person name="Paule C.R."/>
            <person name="Poulain J."/>
            <person name="Prion F."/>
            <person name="Qin B."/>
            <person name="Qu C."/>
            <person name="Retzel E.F."/>
            <person name="Riddle C."/>
            <person name="Sallet E."/>
            <person name="Samain S."/>
            <person name="Samson N."/>
            <person name="Sanders I."/>
            <person name="Saurat O."/>
            <person name="Scarpelli C."/>
            <person name="Schiex T."/>
            <person name="Segurens B."/>
            <person name="Severin A.J."/>
            <person name="Sherrier D.J."/>
            <person name="Shi R."/>
            <person name="Sims S."/>
            <person name="Singer S.R."/>
            <person name="Sinharoy S."/>
            <person name="Sterck L."/>
            <person name="Viollet A."/>
            <person name="Wang B.B."/>
            <person name="Wang K."/>
            <person name="Wang M."/>
            <person name="Wang X."/>
            <person name="Warfsmann J."/>
            <person name="Weissenbach J."/>
            <person name="White D.D."/>
            <person name="White J.D."/>
            <person name="Wiley G.B."/>
            <person name="Wincker P."/>
            <person name="Xing Y."/>
            <person name="Yang L."/>
            <person name="Yao Z."/>
            <person name="Ying F."/>
            <person name="Zhai J."/>
            <person name="Zhou L."/>
            <person name="Zuber A."/>
            <person name="Denarie J."/>
            <person name="Dixon R.A."/>
            <person name="May G.D."/>
            <person name="Schwartz D.C."/>
            <person name="Rogers J."/>
            <person name="Quetier F."/>
            <person name="Town C.D."/>
            <person name="Roe B.A."/>
        </authorList>
    </citation>
    <scope>NUCLEOTIDE SEQUENCE [LARGE SCALE GENOMIC DNA]</scope>
    <source>
        <strain evidence="1">A17</strain>
        <strain evidence="2 3">cv. Jemalong A17</strain>
    </source>
</reference>